<dbReference type="Proteomes" id="UP000232164">
    <property type="component" value="Unassembled WGS sequence"/>
</dbReference>
<evidence type="ECO:0000313" key="2">
    <source>
        <dbReference type="EMBL" id="PKA41553.1"/>
    </source>
</evidence>
<evidence type="ECO:0000313" key="4">
    <source>
        <dbReference type="Proteomes" id="UP000232164"/>
    </source>
</evidence>
<proteinExistence type="predicted"/>
<reference evidence="2 4" key="1">
    <citation type="submission" date="2017-11" db="EMBL/GenBank/DDBJ databases">
        <authorList>
            <person name="Han C.G."/>
        </authorList>
    </citation>
    <scope>NUCLEOTIDE SEQUENCE [LARGE SCALE GENOMIC DNA]</scope>
    <source>
        <strain evidence="2 4">HCNT1</strain>
    </source>
</reference>
<dbReference type="InterPro" id="IPR018728">
    <property type="entry name" value="DUF2268"/>
</dbReference>
<name>A0A2N0D624_RHISU</name>
<dbReference type="Pfam" id="PF10026">
    <property type="entry name" value="DUF2268"/>
    <property type="match status" value="1"/>
</dbReference>
<reference evidence="3" key="3">
    <citation type="submission" date="2022-09" db="EMBL/GenBank/DDBJ databases">
        <title>Australian commercial rhizobial inoculants.</title>
        <authorList>
            <person name="Kohlmeier M.G."/>
            <person name="O'Hara G.W."/>
            <person name="Colombi E."/>
            <person name="Ramsay J.P."/>
            <person name="Terpolilli J."/>
        </authorList>
    </citation>
    <scope>NUCLEOTIDE SEQUENCE</scope>
    <source>
        <strain evidence="3">WSM1592</strain>
    </source>
</reference>
<protein>
    <submittedName>
        <fullName evidence="3">DUF2268 domain-containing protein</fullName>
    </submittedName>
</protein>
<reference evidence="2 4" key="2">
    <citation type="submission" date="2017-12" db="EMBL/GenBank/DDBJ databases">
        <title>Genome sequence of Rhizobium sullae HCNT1 isolated from Sulla coronaria nodules and featuring peculiar denitrification phenotypes.</title>
        <authorList>
            <person name="De Diego-Diaz B."/>
            <person name="Treu L."/>
            <person name="Campanaro S."/>
            <person name="Da Silva Duarte V."/>
            <person name="Basaglia M."/>
            <person name="Favaro L."/>
            <person name="Casella S."/>
            <person name="Squartini A."/>
        </authorList>
    </citation>
    <scope>NUCLEOTIDE SEQUENCE [LARGE SCALE GENOMIC DNA]</scope>
    <source>
        <strain evidence="2 4">HCNT1</strain>
    </source>
</reference>
<dbReference type="EMBL" id="CP104143">
    <property type="protein sequence ID" value="UWU13193.1"/>
    <property type="molecule type" value="Genomic_DNA"/>
</dbReference>
<accession>A0A2N0D624</accession>
<organism evidence="2 4">
    <name type="scientific">Rhizobium sullae</name>
    <name type="common">Rhizobium hedysari</name>
    <dbReference type="NCBI Taxonomy" id="50338"/>
    <lineage>
        <taxon>Bacteria</taxon>
        <taxon>Pseudomonadati</taxon>
        <taxon>Pseudomonadota</taxon>
        <taxon>Alphaproteobacteria</taxon>
        <taxon>Hyphomicrobiales</taxon>
        <taxon>Rhizobiaceae</taxon>
        <taxon>Rhizobium/Agrobacterium group</taxon>
        <taxon>Rhizobium</taxon>
    </lineage>
</organism>
<sequence>MKLNLHFLEAEGSLAPWRNAIRAQANSVAARIRAVVPPEFHQRSFDIVIQYLPDEVIPELGFGGSCFRRGLVTINLDPKTADLEAHLVQGVFRRMLAHELHHAMRWGACGYGLSLGEALVSEGLADAFSETITGLSAPPWSSALRDGGWCDLLDQAEREQDRQDYDHAAWFFGTGELPRWAGYTIGYRLARLYGQANPEAAAIGMIDAPSSAVLAFLAALRASVSATK</sequence>
<dbReference type="RefSeq" id="WP_051336561.1">
    <property type="nucleotide sequence ID" value="NZ_CP104143.1"/>
</dbReference>
<evidence type="ECO:0000313" key="3">
    <source>
        <dbReference type="EMBL" id="UWU13193.1"/>
    </source>
</evidence>
<evidence type="ECO:0000259" key="1">
    <source>
        <dbReference type="Pfam" id="PF10026"/>
    </source>
</evidence>
<feature type="domain" description="DUF2268" evidence="1">
    <location>
        <begin position="92"/>
        <end position="210"/>
    </location>
</feature>
<dbReference type="EMBL" id="PIQN01000017">
    <property type="protein sequence ID" value="PKA41553.1"/>
    <property type="molecule type" value="Genomic_DNA"/>
</dbReference>
<keyword evidence="5" id="KW-1185">Reference proteome</keyword>
<dbReference type="AlphaFoldDB" id="A0A2N0D624"/>
<evidence type="ECO:0000313" key="5">
    <source>
        <dbReference type="Proteomes" id="UP001060123"/>
    </source>
</evidence>
<gene>
    <name evidence="2" type="ORF">CWR43_22335</name>
    <name evidence="3" type="ORF">N2599_13630</name>
</gene>
<dbReference type="Proteomes" id="UP001060123">
    <property type="component" value="Chromosome"/>
</dbReference>